<dbReference type="OrthoDB" id="9765195at2"/>
<dbReference type="PROSITE" id="PS00572">
    <property type="entry name" value="GLYCOSYL_HYDROL_F1_1"/>
    <property type="match status" value="1"/>
</dbReference>
<sequence length="447" mass="51530">MAQIRFPQDFHWGAATAAYQIEGASKDDGRGPSIWDTFSHTPGKVKNGDNGDIACDSYYRYKEDVALMKDLGITMYRFSIAWPRIFPSGTGEINLKGLEYYSNLVDELLAAGIEPVCTLYHWDLPQTLEDRGGWANRDTIGAFVAYSEVIFREFAGRIKYWITINEPWCISFLSNYMGIHAPGNRDLQLAVTISHHLLIAHGRAVKRFRELGISGQIGIAPNMTWLEPYSNRKEDADACRRGIAFFLEWFMDPVLLGKYPQFMLDWFASKGVSLEIKEGDMKDIHYPIDYVGINYYTGNVGRYKQDEGLFDYEDVDTGYAKTDLDWFIYPDGFYNVLCYITQKYGNIPLLITENGACYNDEVEEGHVTDNRRIQYLKQHLIQLNRCLESGVNLIGYLTWSLLDNFEWAEGYGKRFGLIHVDFQTLTRTRKNSFFWYKEVIRKGGFDL</sequence>
<dbReference type="PRINTS" id="PR00131">
    <property type="entry name" value="GLHYDRLASE1"/>
</dbReference>
<evidence type="ECO:0000256" key="7">
    <source>
        <dbReference type="ARBA" id="ARBA00023295"/>
    </source>
</evidence>
<evidence type="ECO:0000256" key="10">
    <source>
        <dbReference type="PIRSR" id="PIRSR617736-2"/>
    </source>
</evidence>
<accession>A0A1V4H5Z2</accession>
<feature type="binding site" evidence="10">
    <location>
        <position position="399"/>
    </location>
    <ligand>
        <name>substrate</name>
    </ligand>
</feature>
<feature type="binding site" evidence="10">
    <location>
        <position position="121"/>
    </location>
    <ligand>
        <name>substrate</name>
    </ligand>
</feature>
<evidence type="ECO:0000256" key="3">
    <source>
        <dbReference type="ARBA" id="ARBA00012744"/>
    </source>
</evidence>
<feature type="binding site" evidence="10">
    <location>
        <position position="296"/>
    </location>
    <ligand>
        <name>substrate</name>
    </ligand>
</feature>
<dbReference type="Pfam" id="PF00232">
    <property type="entry name" value="Glyco_hydro_1"/>
    <property type="match status" value="1"/>
</dbReference>
<keyword evidence="7 12" id="KW-0326">Glycosidase</keyword>
<dbReference type="InterPro" id="IPR018120">
    <property type="entry name" value="Glyco_hydro_1_AS"/>
</dbReference>
<dbReference type="PANTHER" id="PTHR10353">
    <property type="entry name" value="GLYCOSYL HYDROLASE"/>
    <property type="match status" value="1"/>
</dbReference>
<keyword evidence="8" id="KW-0624">Polysaccharide degradation</keyword>
<dbReference type="NCBIfam" id="TIGR03356">
    <property type="entry name" value="BGL"/>
    <property type="match status" value="1"/>
</dbReference>
<comment type="caution">
    <text evidence="13">The sequence shown here is derived from an EMBL/GenBank/DDBJ whole genome shotgun (WGS) entry which is preliminary data.</text>
</comment>
<reference evidence="14" key="1">
    <citation type="submission" date="2016-07" db="EMBL/GenBank/DDBJ databases">
        <authorList>
            <person name="Florea S."/>
            <person name="Webb J.S."/>
            <person name="Jaromczyk J."/>
            <person name="Schardl C.L."/>
        </authorList>
    </citation>
    <scope>NUCLEOTIDE SEQUENCE [LARGE SCALE GENOMIC DNA]</scope>
    <source>
        <strain evidence="14">CY1</strain>
    </source>
</reference>
<dbReference type="GO" id="GO:0005829">
    <property type="term" value="C:cytosol"/>
    <property type="evidence" value="ECO:0007669"/>
    <property type="project" value="TreeGrafter"/>
</dbReference>
<comment type="catalytic activity">
    <reaction evidence="1 12">
        <text>Hydrolysis of terminal, non-reducing beta-D-glucosyl residues with release of beta-D-glucose.</text>
        <dbReference type="EC" id="3.2.1.21"/>
    </reaction>
</comment>
<dbReference type="SUPFAM" id="SSF51445">
    <property type="entry name" value="(Trans)glycosidases"/>
    <property type="match status" value="1"/>
</dbReference>
<protein>
    <recommendedName>
        <fullName evidence="3 12">Beta-glucosidase</fullName>
        <ecNumber evidence="3 12">3.2.1.21</ecNumber>
    </recommendedName>
</protein>
<feature type="active site" description="Nucleophile" evidence="9 11">
    <location>
        <position position="353"/>
    </location>
</feature>
<dbReference type="InterPro" id="IPR001360">
    <property type="entry name" value="Glyco_hydro_1"/>
</dbReference>
<dbReference type="FunFam" id="3.20.20.80:FF:000004">
    <property type="entry name" value="Beta-glucosidase 6-phospho-beta-glucosidase"/>
    <property type="match status" value="1"/>
</dbReference>
<proteinExistence type="inferred from homology"/>
<evidence type="ECO:0000313" key="14">
    <source>
        <dbReference type="Proteomes" id="UP000190626"/>
    </source>
</evidence>
<feature type="binding site" evidence="10">
    <location>
        <position position="20"/>
    </location>
    <ligand>
        <name>substrate</name>
    </ligand>
</feature>
<dbReference type="InterPro" id="IPR017736">
    <property type="entry name" value="Glyco_hydro_1_beta-glucosidase"/>
</dbReference>
<dbReference type="EC" id="3.2.1.21" evidence="3 12"/>
<organism evidence="13 14">
    <name type="scientific">Paenibacillus ferrarius</name>
    <dbReference type="NCBI Taxonomy" id="1469647"/>
    <lineage>
        <taxon>Bacteria</taxon>
        <taxon>Bacillati</taxon>
        <taxon>Bacillota</taxon>
        <taxon>Bacilli</taxon>
        <taxon>Bacillales</taxon>
        <taxon>Paenibacillaceae</taxon>
        <taxon>Paenibacillus</taxon>
    </lineage>
</organism>
<dbReference type="AlphaFoldDB" id="A0A1V4H5Z2"/>
<evidence type="ECO:0000313" key="13">
    <source>
        <dbReference type="EMBL" id="OPH46574.1"/>
    </source>
</evidence>
<dbReference type="PROSITE" id="PS00653">
    <property type="entry name" value="GLYCOSYL_HYDROL_F1_2"/>
    <property type="match status" value="1"/>
</dbReference>
<evidence type="ECO:0000256" key="11">
    <source>
        <dbReference type="PROSITE-ProRule" id="PRU10055"/>
    </source>
</evidence>
<keyword evidence="4 12" id="KW-0378">Hydrolase</keyword>
<dbReference type="EMBL" id="MBTG01000073">
    <property type="protein sequence ID" value="OPH46574.1"/>
    <property type="molecule type" value="Genomic_DNA"/>
</dbReference>
<dbReference type="GO" id="GO:0030245">
    <property type="term" value="P:cellulose catabolic process"/>
    <property type="evidence" value="ECO:0007669"/>
    <property type="project" value="UniProtKB-KW"/>
</dbReference>
<feature type="active site" description="Proton donor" evidence="9">
    <location>
        <position position="166"/>
    </location>
</feature>
<keyword evidence="5" id="KW-0136">Cellulose degradation</keyword>
<dbReference type="Gene3D" id="3.20.20.80">
    <property type="entry name" value="Glycosidases"/>
    <property type="match status" value="1"/>
</dbReference>
<keyword evidence="6" id="KW-0119">Carbohydrate metabolism</keyword>
<feature type="binding site" evidence="10">
    <location>
        <position position="165"/>
    </location>
    <ligand>
        <name>substrate</name>
    </ligand>
</feature>
<dbReference type="PANTHER" id="PTHR10353:SF36">
    <property type="entry name" value="LP05116P"/>
    <property type="match status" value="1"/>
</dbReference>
<keyword evidence="14" id="KW-1185">Reference proteome</keyword>
<dbReference type="Proteomes" id="UP000190626">
    <property type="component" value="Unassembled WGS sequence"/>
</dbReference>
<evidence type="ECO:0000256" key="8">
    <source>
        <dbReference type="ARBA" id="ARBA00023326"/>
    </source>
</evidence>
<comment type="similarity">
    <text evidence="2 12">Belongs to the glycosyl hydrolase 1 family.</text>
</comment>
<dbReference type="STRING" id="1469647.BC351_13835"/>
<gene>
    <name evidence="13" type="ORF">BC351_13835</name>
</gene>
<dbReference type="GO" id="GO:0008422">
    <property type="term" value="F:beta-glucosidase activity"/>
    <property type="evidence" value="ECO:0007669"/>
    <property type="project" value="UniProtKB-EC"/>
</dbReference>
<dbReference type="InterPro" id="IPR017853">
    <property type="entry name" value="GH"/>
</dbReference>
<evidence type="ECO:0000256" key="12">
    <source>
        <dbReference type="RuleBase" id="RU361175"/>
    </source>
</evidence>
<evidence type="ECO:0000256" key="2">
    <source>
        <dbReference type="ARBA" id="ARBA00010838"/>
    </source>
</evidence>
<dbReference type="InterPro" id="IPR033132">
    <property type="entry name" value="GH_1_N_CS"/>
</dbReference>
<dbReference type="RefSeq" id="WP_079421340.1">
    <property type="nucleotide sequence ID" value="NZ_MBTG01000073.1"/>
</dbReference>
<evidence type="ECO:0000256" key="9">
    <source>
        <dbReference type="PIRSR" id="PIRSR617736-1"/>
    </source>
</evidence>
<evidence type="ECO:0000256" key="6">
    <source>
        <dbReference type="ARBA" id="ARBA00023277"/>
    </source>
</evidence>
<name>A0A1V4H5Z2_9BACL</name>
<evidence type="ECO:0000256" key="5">
    <source>
        <dbReference type="ARBA" id="ARBA00023001"/>
    </source>
</evidence>
<evidence type="ECO:0000256" key="4">
    <source>
        <dbReference type="ARBA" id="ARBA00022801"/>
    </source>
</evidence>
<evidence type="ECO:0000256" key="1">
    <source>
        <dbReference type="ARBA" id="ARBA00000448"/>
    </source>
</evidence>
<feature type="binding site" evidence="10">
    <location>
        <begin position="406"/>
        <end position="407"/>
    </location>
    <ligand>
        <name>substrate</name>
    </ligand>
</feature>